<dbReference type="GO" id="GO:0005634">
    <property type="term" value="C:nucleus"/>
    <property type="evidence" value="ECO:0007669"/>
    <property type="project" value="TreeGrafter"/>
</dbReference>
<dbReference type="GO" id="GO:0006166">
    <property type="term" value="P:purine ribonucleoside salvage"/>
    <property type="evidence" value="ECO:0007669"/>
    <property type="project" value="TreeGrafter"/>
</dbReference>
<dbReference type="InterPro" id="IPR016066">
    <property type="entry name" value="A-D-PHexomutase_CS"/>
</dbReference>
<dbReference type="InterPro" id="IPR036900">
    <property type="entry name" value="A-D-PHexomutase_C_sf"/>
</dbReference>
<evidence type="ECO:0000256" key="2">
    <source>
        <dbReference type="ARBA" id="ARBA00004496"/>
    </source>
</evidence>
<evidence type="ECO:0000256" key="1">
    <source>
        <dbReference type="ARBA" id="ARBA00001946"/>
    </source>
</evidence>
<keyword evidence="4" id="KW-0963">Cytoplasm</keyword>
<comment type="similarity">
    <text evidence="3 11">Belongs to the phosphohexose mutase family.</text>
</comment>
<keyword evidence="7 11" id="KW-0479">Metal-binding</keyword>
<reference evidence="15" key="1">
    <citation type="journal article" date="2020" name="Stud. Mycol.">
        <title>101 Dothideomycetes genomes: a test case for predicting lifestyles and emergence of pathogens.</title>
        <authorList>
            <person name="Haridas S."/>
            <person name="Albert R."/>
            <person name="Binder M."/>
            <person name="Bloem J."/>
            <person name="Labutti K."/>
            <person name="Salamov A."/>
            <person name="Andreopoulos B."/>
            <person name="Baker S."/>
            <person name="Barry K."/>
            <person name="Bills G."/>
            <person name="Bluhm B."/>
            <person name="Cannon C."/>
            <person name="Castanera R."/>
            <person name="Culley D."/>
            <person name="Daum C."/>
            <person name="Ezra D."/>
            <person name="Gonzalez J."/>
            <person name="Henrissat B."/>
            <person name="Kuo A."/>
            <person name="Liang C."/>
            <person name="Lipzen A."/>
            <person name="Lutzoni F."/>
            <person name="Magnuson J."/>
            <person name="Mondo S."/>
            <person name="Nolan M."/>
            <person name="Ohm R."/>
            <person name="Pangilinan J."/>
            <person name="Park H.-J."/>
            <person name="Ramirez L."/>
            <person name="Alfaro M."/>
            <person name="Sun H."/>
            <person name="Tritt A."/>
            <person name="Yoshinaga Y."/>
            <person name="Zwiers L.-H."/>
            <person name="Turgeon B."/>
            <person name="Goodwin S."/>
            <person name="Spatafora J."/>
            <person name="Crous P."/>
            <person name="Grigoriev I."/>
        </authorList>
    </citation>
    <scope>NUCLEOTIDE SEQUENCE</scope>
    <source>
        <strain evidence="15">CBS 133067</strain>
    </source>
</reference>
<comment type="caution">
    <text evidence="15">The sequence shown here is derived from an EMBL/GenBank/DDBJ whole genome shotgun (WGS) entry which is preliminary data.</text>
</comment>
<evidence type="ECO:0000259" key="14">
    <source>
        <dbReference type="Pfam" id="PF02880"/>
    </source>
</evidence>
<dbReference type="AlphaFoldDB" id="A0A9P4IMI0"/>
<protein>
    <recommendedName>
        <fullName evidence="17">Phosphoglucomutase</fullName>
    </recommendedName>
</protein>
<comment type="cofactor">
    <cofactor evidence="1">
        <name>Mg(2+)</name>
        <dbReference type="ChEBI" id="CHEBI:18420"/>
    </cofactor>
</comment>
<dbReference type="InterPro" id="IPR005844">
    <property type="entry name" value="A-D-PHexomutase_a/b/a-I"/>
</dbReference>
<dbReference type="PROSITE" id="PS00710">
    <property type="entry name" value="PGM_PMM"/>
    <property type="match status" value="1"/>
</dbReference>
<dbReference type="InterPro" id="IPR005846">
    <property type="entry name" value="A-D-PHexomutase_a/b/a-III"/>
</dbReference>
<dbReference type="GO" id="GO:0006006">
    <property type="term" value="P:glucose metabolic process"/>
    <property type="evidence" value="ECO:0007669"/>
    <property type="project" value="UniProtKB-KW"/>
</dbReference>
<dbReference type="SUPFAM" id="SSF55957">
    <property type="entry name" value="Phosphoglucomutase, C-terminal domain"/>
    <property type="match status" value="1"/>
</dbReference>
<dbReference type="GO" id="GO:0005737">
    <property type="term" value="C:cytoplasm"/>
    <property type="evidence" value="ECO:0007669"/>
    <property type="project" value="UniProtKB-SubCell"/>
</dbReference>
<dbReference type="Gene3D" id="3.30.310.50">
    <property type="entry name" value="Alpha-D-phosphohexomutase, C-terminal domain"/>
    <property type="match status" value="1"/>
</dbReference>
<dbReference type="FunFam" id="3.40.120.10:FF:000035">
    <property type="entry name" value="Pgm3p"/>
    <property type="match status" value="1"/>
</dbReference>
<evidence type="ECO:0000256" key="4">
    <source>
        <dbReference type="ARBA" id="ARBA00022490"/>
    </source>
</evidence>
<comment type="subcellular location">
    <subcellularLocation>
        <location evidence="2">Cytoplasm</location>
    </subcellularLocation>
</comment>
<feature type="domain" description="Alpha-D-phosphohexomutase alpha/beta/alpha" evidence="12">
    <location>
        <begin position="45"/>
        <end position="183"/>
    </location>
</feature>
<keyword evidence="6" id="KW-0597">Phosphoprotein</keyword>
<evidence type="ECO:0000313" key="16">
    <source>
        <dbReference type="Proteomes" id="UP000799772"/>
    </source>
</evidence>
<dbReference type="Pfam" id="PF02878">
    <property type="entry name" value="PGM_PMM_I"/>
    <property type="match status" value="1"/>
</dbReference>
<evidence type="ECO:0000313" key="15">
    <source>
        <dbReference type="EMBL" id="KAF2102124.1"/>
    </source>
</evidence>
<evidence type="ECO:0000256" key="3">
    <source>
        <dbReference type="ARBA" id="ARBA00010231"/>
    </source>
</evidence>
<evidence type="ECO:0000256" key="8">
    <source>
        <dbReference type="ARBA" id="ARBA00022842"/>
    </source>
</evidence>
<dbReference type="Pfam" id="PF02879">
    <property type="entry name" value="PGM_PMM_II"/>
    <property type="match status" value="1"/>
</dbReference>
<dbReference type="InterPro" id="IPR016055">
    <property type="entry name" value="A-D-PHexomutase_a/b/a-I/II/III"/>
</dbReference>
<sequence length="596" mass="66486">MAVPIEELAKEWLRLDKDPDTQDEIYQLLNANNKGELELRLRNRMTFGTAGLRAKMQAGFGFINSLTIIQTSQGLAEYLLANVPDVKKRGVVIGRDARHNAEKFMRLAITAFVAKGIRVYCYTLPVHTPLVPFGVNYLNAAAGVMLTASHNPAQDNGYKVWWSNGCQIIPPHDTGIAAAIEQNLEPLSWDDSIIENTFLVEGELGQTRDAYYQAVAAAATIHHQPDFRHSKVRFVYTPLHGVGLPFLEHVISEMEIPAKVLSTGMSVVAEQAATDPNFPTVKFPNPEEKGALDLAIHTADHAGVTLILANDPDADRFAAAEKVEGKWHQFTGNQIGVLLAAHVYETYPSDENHPRSNLTLISSTVSSQMISFCAKAEGVHHVETLTGFKWIGNKALELEAEGYDVRYGYEEALGYMSPAVVHDKDGIVAAAIFLTAVERWRKQGMTPFQKLQSMYQTYGYFADGNTYLISPSAEVTKEVFASIRKLGVPHKYPSYLGHFKIHRWRDLTEGFDTAGHNHVPDLPVSKDSEMITVELEHNTRFTMRGSGTEPKIKIYVDAKGDTMESAQKRANEVRNEIVKTWFDPEKWGFKLPFQPE</sequence>
<dbReference type="SUPFAM" id="SSF53738">
    <property type="entry name" value="Phosphoglucomutase, first 3 domains"/>
    <property type="match status" value="3"/>
</dbReference>
<keyword evidence="16" id="KW-1185">Reference proteome</keyword>
<evidence type="ECO:0000256" key="10">
    <source>
        <dbReference type="ARBA" id="ARBA00023277"/>
    </source>
</evidence>
<dbReference type="EMBL" id="ML978123">
    <property type="protein sequence ID" value="KAF2102124.1"/>
    <property type="molecule type" value="Genomic_DNA"/>
</dbReference>
<evidence type="ECO:0000259" key="13">
    <source>
        <dbReference type="Pfam" id="PF02879"/>
    </source>
</evidence>
<dbReference type="PANTHER" id="PTHR45745">
    <property type="entry name" value="PHOSPHOMANNOMUTASE 45A"/>
    <property type="match status" value="1"/>
</dbReference>
<accession>A0A9P4IMI0</accession>
<name>A0A9P4IMI0_9PEZI</name>
<dbReference type="PANTHER" id="PTHR45745:SF1">
    <property type="entry name" value="PHOSPHOGLUCOMUTASE 2B-RELATED"/>
    <property type="match status" value="1"/>
</dbReference>
<dbReference type="Gene3D" id="3.40.120.10">
    <property type="entry name" value="Alpha-D-Glucose-1,6-Bisphosphate, subunit A, domain 3"/>
    <property type="match status" value="3"/>
</dbReference>
<dbReference type="Proteomes" id="UP000799772">
    <property type="component" value="Unassembled WGS sequence"/>
</dbReference>
<evidence type="ECO:0000259" key="12">
    <source>
        <dbReference type="Pfam" id="PF02878"/>
    </source>
</evidence>
<dbReference type="Pfam" id="PF02880">
    <property type="entry name" value="PGM_PMM_III"/>
    <property type="match status" value="1"/>
</dbReference>
<evidence type="ECO:0000256" key="7">
    <source>
        <dbReference type="ARBA" id="ARBA00022723"/>
    </source>
</evidence>
<evidence type="ECO:0008006" key="17">
    <source>
        <dbReference type="Google" id="ProtNLM"/>
    </source>
</evidence>
<evidence type="ECO:0000256" key="11">
    <source>
        <dbReference type="RuleBase" id="RU004326"/>
    </source>
</evidence>
<dbReference type="GO" id="GO:0008973">
    <property type="term" value="F:phosphopentomutase activity"/>
    <property type="evidence" value="ECO:0007669"/>
    <property type="project" value="TreeGrafter"/>
</dbReference>
<evidence type="ECO:0000256" key="9">
    <source>
        <dbReference type="ARBA" id="ARBA00023235"/>
    </source>
</evidence>
<dbReference type="GO" id="GO:0000287">
    <property type="term" value="F:magnesium ion binding"/>
    <property type="evidence" value="ECO:0007669"/>
    <property type="project" value="InterPro"/>
</dbReference>
<evidence type="ECO:0000256" key="6">
    <source>
        <dbReference type="ARBA" id="ARBA00022553"/>
    </source>
</evidence>
<keyword evidence="5" id="KW-0313">Glucose metabolism</keyword>
<gene>
    <name evidence="15" type="ORF">NA57DRAFT_54051</name>
</gene>
<keyword evidence="10" id="KW-0119">Carbohydrate metabolism</keyword>
<dbReference type="OrthoDB" id="8300170at2759"/>
<dbReference type="InterPro" id="IPR005845">
    <property type="entry name" value="A-D-PHexomutase_a/b/a-II"/>
</dbReference>
<dbReference type="CDD" id="cd05799">
    <property type="entry name" value="PGM2"/>
    <property type="match status" value="1"/>
</dbReference>
<proteinExistence type="inferred from homology"/>
<keyword evidence="8 11" id="KW-0460">Magnesium</keyword>
<feature type="domain" description="Alpha-D-phosphohexomutase alpha/beta/alpha" evidence="14">
    <location>
        <begin position="332"/>
        <end position="458"/>
    </location>
</feature>
<keyword evidence="9" id="KW-0413">Isomerase</keyword>
<organism evidence="15 16">
    <name type="scientific">Rhizodiscina lignyota</name>
    <dbReference type="NCBI Taxonomy" id="1504668"/>
    <lineage>
        <taxon>Eukaryota</taxon>
        <taxon>Fungi</taxon>
        <taxon>Dikarya</taxon>
        <taxon>Ascomycota</taxon>
        <taxon>Pezizomycotina</taxon>
        <taxon>Dothideomycetes</taxon>
        <taxon>Pleosporomycetidae</taxon>
        <taxon>Aulographales</taxon>
        <taxon>Rhizodiscinaceae</taxon>
        <taxon>Rhizodiscina</taxon>
    </lineage>
</organism>
<feature type="domain" description="Alpha-D-phosphohexomutase alpha/beta/alpha" evidence="13">
    <location>
        <begin position="214"/>
        <end position="321"/>
    </location>
</feature>
<evidence type="ECO:0000256" key="5">
    <source>
        <dbReference type="ARBA" id="ARBA00022526"/>
    </source>
</evidence>